<evidence type="ECO:0000256" key="4">
    <source>
        <dbReference type="ARBA" id="ARBA00022989"/>
    </source>
</evidence>
<dbReference type="PANTHER" id="PTHR30482">
    <property type="entry name" value="HIGH-AFFINITY BRANCHED-CHAIN AMINO ACID TRANSPORT SYSTEM PERMEASE"/>
    <property type="match status" value="1"/>
</dbReference>
<evidence type="ECO:0000256" key="7">
    <source>
        <dbReference type="SAM" id="Phobius"/>
    </source>
</evidence>
<sequence>MLFYLIEIVTLIAINVIFALGLNIQFGYVGVLNVGYIAFVAIGAYITAVTSLGNTENGFTQLYILHWNVPWPLPVLFGGLAAAAVGLLLATVTLRNLRADYLAIATLSLAQVLYTIVANNDSLFNGAQGLAGVPRPFDAQLADASQEVYGLVFLIIAVIFAAILFLATRQLQRSPLGRFMRAVREDEVVAESFGRRPLVARLAALGIGCFFAGIGGGLLIEYQTAFGSQAWFPLETFIIFAAVIVGGTGNNLGAVVGAAIVLVGINESTRFLPASIPSELVGPGRGVLIGVLLILFLRFRPQGLLPETRVRLYGRRIETPDNPELPTPPQTADATTS</sequence>
<feature type="transmembrane region" description="Helical" evidence="7">
    <location>
        <begin position="148"/>
        <end position="168"/>
    </location>
</feature>
<dbReference type="GO" id="GO:0005886">
    <property type="term" value="C:plasma membrane"/>
    <property type="evidence" value="ECO:0007669"/>
    <property type="project" value="UniProtKB-SubCell"/>
</dbReference>
<evidence type="ECO:0000313" key="8">
    <source>
        <dbReference type="EMBL" id="MBJ7610021.1"/>
    </source>
</evidence>
<dbReference type="EMBL" id="JAEKNN010000054">
    <property type="protein sequence ID" value="MBJ7610021.1"/>
    <property type="molecule type" value="Genomic_DNA"/>
</dbReference>
<name>A0A934KJK9_9BACT</name>
<protein>
    <submittedName>
        <fullName evidence="8">Branched-chain amino acid ABC transporter permease</fullName>
    </submittedName>
</protein>
<organism evidence="8 9">
    <name type="scientific">Candidatus Amunia macphersoniae</name>
    <dbReference type="NCBI Taxonomy" id="3127014"/>
    <lineage>
        <taxon>Bacteria</taxon>
        <taxon>Bacillati</taxon>
        <taxon>Candidatus Dormiibacterota</taxon>
        <taxon>Candidatus Dormibacteria</taxon>
        <taxon>Candidatus Aeolococcales</taxon>
        <taxon>Candidatus Aeolococcaceae</taxon>
        <taxon>Candidatus Amunia</taxon>
    </lineage>
</organism>
<evidence type="ECO:0000256" key="1">
    <source>
        <dbReference type="ARBA" id="ARBA00004651"/>
    </source>
</evidence>
<keyword evidence="3 7" id="KW-0812">Transmembrane</keyword>
<proteinExistence type="predicted"/>
<dbReference type="InterPro" id="IPR001851">
    <property type="entry name" value="ABC_transp_permease"/>
</dbReference>
<evidence type="ECO:0000256" key="3">
    <source>
        <dbReference type="ARBA" id="ARBA00022692"/>
    </source>
</evidence>
<evidence type="ECO:0000256" key="2">
    <source>
        <dbReference type="ARBA" id="ARBA00022475"/>
    </source>
</evidence>
<dbReference type="PANTHER" id="PTHR30482:SF10">
    <property type="entry name" value="HIGH-AFFINITY BRANCHED-CHAIN AMINO ACID TRANSPORT PROTEIN BRAE"/>
    <property type="match status" value="1"/>
</dbReference>
<gene>
    <name evidence="8" type="ORF">JF887_11420</name>
</gene>
<feature type="transmembrane region" description="Helical" evidence="7">
    <location>
        <begin position="31"/>
        <end position="53"/>
    </location>
</feature>
<dbReference type="AlphaFoldDB" id="A0A934KJK9"/>
<dbReference type="CDD" id="cd06581">
    <property type="entry name" value="TM_PBP1_LivM_like"/>
    <property type="match status" value="1"/>
</dbReference>
<dbReference type="InterPro" id="IPR043428">
    <property type="entry name" value="LivM-like"/>
</dbReference>
<evidence type="ECO:0000256" key="5">
    <source>
        <dbReference type="ARBA" id="ARBA00023136"/>
    </source>
</evidence>
<accession>A0A934KJK9</accession>
<feature type="transmembrane region" description="Helical" evidence="7">
    <location>
        <begin position="73"/>
        <end position="94"/>
    </location>
</feature>
<comment type="subcellular location">
    <subcellularLocation>
        <location evidence="1">Cell membrane</location>
        <topology evidence="1">Multi-pass membrane protein</topology>
    </subcellularLocation>
</comment>
<evidence type="ECO:0000313" key="9">
    <source>
        <dbReference type="Proteomes" id="UP000614410"/>
    </source>
</evidence>
<keyword evidence="2" id="KW-1003">Cell membrane</keyword>
<feature type="transmembrane region" description="Helical" evidence="7">
    <location>
        <begin position="101"/>
        <end position="118"/>
    </location>
</feature>
<evidence type="ECO:0000256" key="6">
    <source>
        <dbReference type="SAM" id="MobiDB-lite"/>
    </source>
</evidence>
<reference evidence="8 9" key="1">
    <citation type="submission" date="2020-10" db="EMBL/GenBank/DDBJ databases">
        <title>Ca. Dormibacterota MAGs.</title>
        <authorList>
            <person name="Montgomery K."/>
        </authorList>
    </citation>
    <scope>NUCLEOTIDE SEQUENCE [LARGE SCALE GENOMIC DNA]</scope>
    <source>
        <strain evidence="8">Mitchell_Peninsula_5</strain>
    </source>
</reference>
<feature type="transmembrane region" description="Helical" evidence="7">
    <location>
        <begin position="6"/>
        <end position="24"/>
    </location>
</feature>
<keyword evidence="5 7" id="KW-0472">Membrane</keyword>
<dbReference type="Proteomes" id="UP000614410">
    <property type="component" value="Unassembled WGS sequence"/>
</dbReference>
<feature type="region of interest" description="Disordered" evidence="6">
    <location>
        <begin position="316"/>
        <end position="337"/>
    </location>
</feature>
<comment type="caution">
    <text evidence="8">The sequence shown here is derived from an EMBL/GenBank/DDBJ whole genome shotgun (WGS) entry which is preliminary data.</text>
</comment>
<feature type="transmembrane region" description="Helical" evidence="7">
    <location>
        <begin position="202"/>
        <end position="220"/>
    </location>
</feature>
<dbReference type="Pfam" id="PF02653">
    <property type="entry name" value="BPD_transp_2"/>
    <property type="match status" value="1"/>
</dbReference>
<keyword evidence="4 7" id="KW-1133">Transmembrane helix</keyword>
<dbReference type="GO" id="GO:0015658">
    <property type="term" value="F:branched-chain amino acid transmembrane transporter activity"/>
    <property type="evidence" value="ECO:0007669"/>
    <property type="project" value="InterPro"/>
</dbReference>